<reference evidence="1" key="1">
    <citation type="journal article" date="2023" name="Mol. Phylogenet. Evol.">
        <title>Genome-scale phylogeny and comparative genomics of the fungal order Sordariales.</title>
        <authorList>
            <person name="Hensen N."/>
            <person name="Bonometti L."/>
            <person name="Westerberg I."/>
            <person name="Brannstrom I.O."/>
            <person name="Guillou S."/>
            <person name="Cros-Aarteil S."/>
            <person name="Calhoun S."/>
            <person name="Haridas S."/>
            <person name="Kuo A."/>
            <person name="Mondo S."/>
            <person name="Pangilinan J."/>
            <person name="Riley R."/>
            <person name="LaButti K."/>
            <person name="Andreopoulos B."/>
            <person name="Lipzen A."/>
            <person name="Chen C."/>
            <person name="Yan M."/>
            <person name="Daum C."/>
            <person name="Ng V."/>
            <person name="Clum A."/>
            <person name="Steindorff A."/>
            <person name="Ohm R.A."/>
            <person name="Martin F."/>
            <person name="Silar P."/>
            <person name="Natvig D.O."/>
            <person name="Lalanne C."/>
            <person name="Gautier V."/>
            <person name="Ament-Velasquez S.L."/>
            <person name="Kruys A."/>
            <person name="Hutchinson M.I."/>
            <person name="Powell A.J."/>
            <person name="Barry K."/>
            <person name="Miller A.N."/>
            <person name="Grigoriev I.V."/>
            <person name="Debuchy R."/>
            <person name="Gladieux P."/>
            <person name="Hiltunen Thoren M."/>
            <person name="Johannesson H."/>
        </authorList>
    </citation>
    <scope>NUCLEOTIDE SEQUENCE</scope>
    <source>
        <strain evidence="1">CBS 118394</strain>
    </source>
</reference>
<dbReference type="EMBL" id="JAUEDM010000007">
    <property type="protein sequence ID" value="KAK3313655.1"/>
    <property type="molecule type" value="Genomic_DNA"/>
</dbReference>
<name>A0AAE0LZT7_9PEZI</name>
<evidence type="ECO:0000313" key="1">
    <source>
        <dbReference type="EMBL" id="KAK3313655.1"/>
    </source>
</evidence>
<accession>A0AAE0LZT7</accession>
<protein>
    <recommendedName>
        <fullName evidence="3">NAD(P)-binding domain-containing protein</fullName>
    </recommendedName>
</protein>
<dbReference type="InterPro" id="IPR036291">
    <property type="entry name" value="NAD(P)-bd_dom_sf"/>
</dbReference>
<comment type="caution">
    <text evidence="1">The sequence shown here is derived from an EMBL/GenBank/DDBJ whole genome shotgun (WGS) entry which is preliminary data.</text>
</comment>
<proteinExistence type="predicted"/>
<reference evidence="1" key="2">
    <citation type="submission" date="2023-06" db="EMBL/GenBank/DDBJ databases">
        <authorList>
            <consortium name="Lawrence Berkeley National Laboratory"/>
            <person name="Haridas S."/>
            <person name="Hensen N."/>
            <person name="Bonometti L."/>
            <person name="Westerberg I."/>
            <person name="Brannstrom I.O."/>
            <person name="Guillou S."/>
            <person name="Cros-Aarteil S."/>
            <person name="Calhoun S."/>
            <person name="Kuo A."/>
            <person name="Mondo S."/>
            <person name="Pangilinan J."/>
            <person name="Riley R."/>
            <person name="Labutti K."/>
            <person name="Andreopoulos B."/>
            <person name="Lipzen A."/>
            <person name="Chen C."/>
            <person name="Yanf M."/>
            <person name="Daum C."/>
            <person name="Ng V."/>
            <person name="Clum A."/>
            <person name="Steindorff A."/>
            <person name="Ohm R."/>
            <person name="Martin F."/>
            <person name="Silar P."/>
            <person name="Natvig D."/>
            <person name="Lalanne C."/>
            <person name="Gautier V."/>
            <person name="Ament-Velasquez S.L."/>
            <person name="Kruys A."/>
            <person name="Hutchinson M.I."/>
            <person name="Powell A.J."/>
            <person name="Barry K."/>
            <person name="Miller A.N."/>
            <person name="Grigoriev I.V."/>
            <person name="Debuchy R."/>
            <person name="Gladieux P."/>
            <person name="Thoren M.H."/>
            <person name="Johannesson H."/>
        </authorList>
    </citation>
    <scope>NUCLEOTIDE SEQUENCE</scope>
    <source>
        <strain evidence="1">CBS 118394</strain>
    </source>
</reference>
<dbReference type="Gene3D" id="3.40.50.720">
    <property type="entry name" value="NAD(P)-binding Rossmann-like Domain"/>
    <property type="match status" value="1"/>
</dbReference>
<dbReference type="Proteomes" id="UP001283341">
    <property type="component" value="Unassembled WGS sequence"/>
</dbReference>
<keyword evidence="2" id="KW-1185">Reference proteome</keyword>
<dbReference type="SUPFAM" id="SSF51735">
    <property type="entry name" value="NAD(P)-binding Rossmann-fold domains"/>
    <property type="match status" value="1"/>
</dbReference>
<evidence type="ECO:0000313" key="2">
    <source>
        <dbReference type="Proteomes" id="UP001283341"/>
    </source>
</evidence>
<evidence type="ECO:0008006" key="3">
    <source>
        <dbReference type="Google" id="ProtNLM"/>
    </source>
</evidence>
<organism evidence="1 2">
    <name type="scientific">Apodospora peruviana</name>
    <dbReference type="NCBI Taxonomy" id="516989"/>
    <lineage>
        <taxon>Eukaryota</taxon>
        <taxon>Fungi</taxon>
        <taxon>Dikarya</taxon>
        <taxon>Ascomycota</taxon>
        <taxon>Pezizomycotina</taxon>
        <taxon>Sordariomycetes</taxon>
        <taxon>Sordariomycetidae</taxon>
        <taxon>Sordariales</taxon>
        <taxon>Lasiosphaeriaceae</taxon>
        <taxon>Apodospora</taxon>
    </lineage>
</organism>
<dbReference type="AlphaFoldDB" id="A0AAE0LZT7"/>
<sequence>MSHRSTLNLCSLCCPTAESIHKIFERESNQAASPGNANGIWGVFVVLMYPGFGAKDDQVELKQGKAFVYSSIIPPGPKDEDFLDPSHRDKRDIERYCEGLAGLNWIIVRPGFFMENFDGFLGSVAVNVLGLGLSKDATVALIASKDIGNVVAGVFRVRGLPDETESKIAAQVVDGEMLSWCVASWIQILS</sequence>
<gene>
    <name evidence="1" type="ORF">B0H66DRAFT_606910</name>
</gene>